<dbReference type="EMBL" id="JAPPUY010000002">
    <property type="protein sequence ID" value="MCY4745164.1"/>
    <property type="molecule type" value="Genomic_DNA"/>
</dbReference>
<protein>
    <submittedName>
        <fullName evidence="1">EAL domain-containing protein</fullName>
    </submittedName>
</protein>
<gene>
    <name evidence="1" type="ORF">NYO99_09295</name>
</gene>
<evidence type="ECO:0000313" key="2">
    <source>
        <dbReference type="Proteomes" id="UP001076464"/>
    </source>
</evidence>
<reference evidence="1" key="1">
    <citation type="submission" date="2022-08" db="EMBL/GenBank/DDBJ databases">
        <title>Genome sequencing of Pelomonas sp. UHG3.</title>
        <authorList>
            <person name="So Y."/>
        </authorList>
    </citation>
    <scope>NUCLEOTIDE SEQUENCE</scope>
    <source>
        <strain evidence="1">UHG3</strain>
    </source>
</reference>
<comment type="caution">
    <text evidence="1">The sequence shown here is derived from an EMBL/GenBank/DDBJ whole genome shotgun (WGS) entry which is preliminary data.</text>
</comment>
<name>A0ACC6CA52_9BURK</name>
<accession>A0ACC6CA52</accession>
<organism evidence="1 2">
    <name type="scientific">Roseateles hydrophilus</name>
    <dbReference type="NCBI Taxonomy" id="2975054"/>
    <lineage>
        <taxon>Bacteria</taxon>
        <taxon>Pseudomonadati</taxon>
        <taxon>Pseudomonadota</taxon>
        <taxon>Betaproteobacteria</taxon>
        <taxon>Burkholderiales</taxon>
        <taxon>Sphaerotilaceae</taxon>
        <taxon>Roseateles</taxon>
    </lineage>
</organism>
<evidence type="ECO:0000313" key="1">
    <source>
        <dbReference type="EMBL" id="MCY4745164.1"/>
    </source>
</evidence>
<sequence length="1503" mass="165433">MATEAAPPETFRFPGLVVGIGASAGGLEALKLALPGLPVGPSVCYVVLQHLAPTHRSLLADILAKQTTLAVREIRDGDALQGGTMLVCPPNAHVELHGGRLHLTVPDPHSLPRPSINLFFSSLADAMGPQAVGVVLSGTGSDGAIGLRRICAAGGRALVQRPTAARYSGMPEAALQSVGADAAVDAAAIGQSIERLLQQLQQHGVDLPIDAAATGVLLALLRQRCGIDFADYKEGTLLRRIARRMQARDIADMAGYLQVCQDDPAELDHLARDALISVTTFWRDPDTFSALAAHVAEQLRNTLPETPIRVWVPGCATGEEAYSLAMLYAEALGERLASDTLQIFATDLDMEALAIARRGIYPATALADLPEALVARYFKPQGAQYEFSRRLRERVVFSRQDVTRDPPLPRMDLISCRNLLIYLKPDAQARVMAAFHYALKPDGLLLLGRSESVLHHESLFAPVRPVDRLYARQPVQPSPGLMANATPPPLPAPLRRSAMPDTEAQLLRLASQHYLPPCVLLDERLQVLQIHGDISAFLSLQPGTQTFDLLSLARPDVAGELRILCALPPEQQQASQVDLTVGAGRSRQQWRAVLHPFTRGSRRQALLAFLRRERPRRSASAAPAALTADGALDEARERLRALVEQLEASTEEMQALNEEAQATNEELQASNEELEASNEELQATNQELATVNAELNHQWRRYQQLSEELQSIQNCIDLPLLVVDSQFSITRFNDAAARIFMLSPGCEGLHISTMRRPEGMPDLLDHLRLAQSSASAVAINLPPTHDGREYVLHMAHKVAGNERRGMVITLVDNTQLARAERSTRRTEQRLLNVLRHGSAMVAIKDAAGRYEFVNEGYSRFFGLSPADMVGRTDQQCLPAALAQVLRTGDAEALKADSAVDHEESVLVDGQCRQWWVSRFALFDDDGAVAAVCVQAIDITQWHRDDLDIRIAANAFECSGQAQIITDAERRIVKVNTAFTRITGYTADEALGKTPHMLSSGRHDAAFFQTLWQKINDTGMWEGEIWNRRKNGEEFPEWLTISALRNSSGRVMNYVGVFSDITALNRLQEQAALLATHDPLTKLPNRRLLLDRLKHALKAAERGQTEVAVIFLDLDNFKHVNDSLGHEAGDEMLCMASRRISESVRAADTVARLGGDEFVVVLEHSSRHECLQTVERMTRTLAQTFTLHDTVLTTAASVGIAIYPSDGTDSNVLMRNADAAMYRAKRSGRGRYVFFSSEVGESARNRLTVESELRKAVTNRELRLHYQPQVDAATGELLGVEALLRWPTADGGWVAPSMFLPIAEETSLIEDIGDWVLDAACAQLAQWRAAGLQQLMVSVNVAPRQLRDRSFADKLQGHLMHHRIPGDRLVLEITEGALMQQREHLEPLLRQLRRLNVQLSLDDFGTGYSSLARLRQLPLTELKIDRSFIDGVVDQRDDREIVAAIMAMAHALGLRVVAEGVETAAQADCLRHFSGAPVLQGYHVARPMPAEQVLAWCQPGKVLQ</sequence>
<keyword evidence="2" id="KW-1185">Reference proteome</keyword>
<proteinExistence type="predicted"/>
<dbReference type="Proteomes" id="UP001076464">
    <property type="component" value="Unassembled WGS sequence"/>
</dbReference>